<dbReference type="GO" id="GO:0008270">
    <property type="term" value="F:zinc ion binding"/>
    <property type="evidence" value="ECO:0007669"/>
    <property type="project" value="UniProtKB-KW"/>
</dbReference>
<dbReference type="InterPro" id="IPR004146">
    <property type="entry name" value="DC1"/>
</dbReference>
<organism evidence="6 7">
    <name type="scientific">Perilla frutescens var. hirtella</name>
    <name type="common">Perilla citriodora</name>
    <name type="synonym">Perilla setoyensis</name>
    <dbReference type="NCBI Taxonomy" id="608512"/>
    <lineage>
        <taxon>Eukaryota</taxon>
        <taxon>Viridiplantae</taxon>
        <taxon>Streptophyta</taxon>
        <taxon>Embryophyta</taxon>
        <taxon>Tracheophyta</taxon>
        <taxon>Spermatophyta</taxon>
        <taxon>Magnoliopsida</taxon>
        <taxon>eudicotyledons</taxon>
        <taxon>Gunneridae</taxon>
        <taxon>Pentapetalae</taxon>
        <taxon>asterids</taxon>
        <taxon>lamiids</taxon>
        <taxon>Lamiales</taxon>
        <taxon>Lamiaceae</taxon>
        <taxon>Nepetoideae</taxon>
        <taxon>Elsholtzieae</taxon>
        <taxon>Perilla</taxon>
    </lineage>
</organism>
<feature type="domain" description="Zinc finger PHD-type" evidence="5">
    <location>
        <begin position="94"/>
        <end position="158"/>
    </location>
</feature>
<proteinExistence type="predicted"/>
<keyword evidence="2" id="KW-0677">Repeat</keyword>
<evidence type="ECO:0000313" key="7">
    <source>
        <dbReference type="Proteomes" id="UP001190926"/>
    </source>
</evidence>
<evidence type="ECO:0000256" key="2">
    <source>
        <dbReference type="ARBA" id="ARBA00022737"/>
    </source>
</evidence>
<evidence type="ECO:0000313" key="6">
    <source>
        <dbReference type="EMBL" id="KAH6827627.1"/>
    </source>
</evidence>
<name>A0AAD4J5N1_PERFH</name>
<dbReference type="SMART" id="SM00249">
    <property type="entry name" value="PHD"/>
    <property type="match status" value="3"/>
</dbReference>
<dbReference type="PANTHER" id="PTHR32410:SF216">
    <property type="entry name" value="PHORBOL-ESTER_DAG-TYPE DOMAIN-CONTAINING PROTEIN"/>
    <property type="match status" value="1"/>
</dbReference>
<accession>A0AAD4J5N1</accession>
<dbReference type="SUPFAM" id="SSF57889">
    <property type="entry name" value="Cysteine-rich domain"/>
    <property type="match status" value="4"/>
</dbReference>
<dbReference type="InterPro" id="IPR053192">
    <property type="entry name" value="Vacuole_Formation_Reg"/>
</dbReference>
<evidence type="ECO:0000256" key="1">
    <source>
        <dbReference type="ARBA" id="ARBA00022723"/>
    </source>
</evidence>
<keyword evidence="3" id="KW-0863">Zinc-finger</keyword>
<protein>
    <recommendedName>
        <fullName evidence="5">Zinc finger PHD-type domain-containing protein</fullName>
    </recommendedName>
</protein>
<evidence type="ECO:0000256" key="3">
    <source>
        <dbReference type="ARBA" id="ARBA00022771"/>
    </source>
</evidence>
<sequence length="587" mass="67082">MPREIKHSLHPHTLIQKEVWNIPTCAICEEDIVRIGYYCSISDSCNFQIHVGCAQSAAVMQRSAGGERSRMNHPSHPQHELTLLWRPGRSCLFRCDACNTVKKGSSYICIVCQYWIHESCAALPATLQYHHHRDHPLSLAYQLPLEYIKYNFKCDACFKDLLPIYWVYHCALCRYVVHINCAIKTSPAATSIDTNVAVDKDVVAFPINNEVEELIGPFVMKVGGANVKAIHQDNPEIVNSKYKFHNHDHELRLVLSSSLDDQEIEEEEEDSDDDDDDDLNYRKKSEIICDGCTTPIFEKKQRSSSSSSKKYCNYYMSCSECKYFLHWACFNIPPELPSHPLLHHLDHSLILETPPKLDLTYCSVCNVYTNGLFYQCTECEFKVDIKCASLPGTIKHVAHPHHLKLISRETTRESSYIKRLCGACGRNTYADACYRCDICQLILHSSCALLPAAVTQRRWDRQPLPLTFDASANHPSGFYCDVCEGEMNPKTWMYHCRNSDISIHPRCFPTASGEYRNIKFGQRYVVTGVHDHPVAYQLLTVKLHCDVCGYRKDYGCRGFQCDSDKCDFFMCLNPCGKNREADFKVVG</sequence>
<feature type="domain" description="Zinc finger PHD-type" evidence="5">
    <location>
        <begin position="288"/>
        <end position="366"/>
    </location>
</feature>
<evidence type="ECO:0000256" key="4">
    <source>
        <dbReference type="ARBA" id="ARBA00022833"/>
    </source>
</evidence>
<evidence type="ECO:0000259" key="5">
    <source>
        <dbReference type="SMART" id="SM00249"/>
    </source>
</evidence>
<keyword evidence="1" id="KW-0479">Metal-binding</keyword>
<dbReference type="EMBL" id="SDAM02000146">
    <property type="protein sequence ID" value="KAH6827627.1"/>
    <property type="molecule type" value="Genomic_DNA"/>
</dbReference>
<dbReference type="Pfam" id="PF03107">
    <property type="entry name" value="C1_2"/>
    <property type="match status" value="6"/>
</dbReference>
<dbReference type="InterPro" id="IPR046349">
    <property type="entry name" value="C1-like_sf"/>
</dbReference>
<keyword evidence="7" id="KW-1185">Reference proteome</keyword>
<dbReference type="Proteomes" id="UP001190926">
    <property type="component" value="Unassembled WGS sequence"/>
</dbReference>
<reference evidence="6 7" key="1">
    <citation type="journal article" date="2021" name="Nat. Commun.">
        <title>Incipient diploidization of the medicinal plant Perilla within 10,000 years.</title>
        <authorList>
            <person name="Zhang Y."/>
            <person name="Shen Q."/>
            <person name="Leng L."/>
            <person name="Zhang D."/>
            <person name="Chen S."/>
            <person name="Shi Y."/>
            <person name="Ning Z."/>
            <person name="Chen S."/>
        </authorList>
    </citation>
    <scope>NUCLEOTIDE SEQUENCE [LARGE SCALE GENOMIC DNA]</scope>
    <source>
        <strain evidence="7">cv. PC099</strain>
    </source>
</reference>
<gene>
    <name evidence="6" type="ORF">C2S53_015967</name>
</gene>
<dbReference type="InterPro" id="IPR001965">
    <property type="entry name" value="Znf_PHD"/>
</dbReference>
<keyword evidence="4" id="KW-0862">Zinc</keyword>
<dbReference type="AlphaFoldDB" id="A0AAD4J5N1"/>
<dbReference type="PANTHER" id="PTHR32410">
    <property type="entry name" value="CYSTEINE/HISTIDINE-RICH C1 DOMAIN FAMILY PROTEIN"/>
    <property type="match status" value="1"/>
</dbReference>
<comment type="caution">
    <text evidence="6">The sequence shown here is derived from an EMBL/GenBank/DDBJ whole genome shotgun (WGS) entry which is preliminary data.</text>
</comment>
<feature type="domain" description="Zinc finger PHD-type" evidence="5">
    <location>
        <begin position="420"/>
        <end position="484"/>
    </location>
</feature>